<proteinExistence type="predicted"/>
<dbReference type="SUPFAM" id="SSF52047">
    <property type="entry name" value="RNI-like"/>
    <property type="match status" value="1"/>
</dbReference>
<dbReference type="EMBL" id="MCFF01000034">
    <property type="protein sequence ID" value="ORZ09423.1"/>
    <property type="molecule type" value="Genomic_DNA"/>
</dbReference>
<evidence type="ECO:0000313" key="1">
    <source>
        <dbReference type="EMBL" id="ORZ09423.1"/>
    </source>
</evidence>
<dbReference type="InterPro" id="IPR032675">
    <property type="entry name" value="LRR_dom_sf"/>
</dbReference>
<dbReference type="RefSeq" id="XP_021878876.1">
    <property type="nucleotide sequence ID" value="XM_022025088.1"/>
</dbReference>
<dbReference type="Gene3D" id="3.80.10.10">
    <property type="entry name" value="Ribonuclease Inhibitor"/>
    <property type="match status" value="1"/>
</dbReference>
<dbReference type="AlphaFoldDB" id="A0A1Y2GFM9"/>
<dbReference type="GeneID" id="33566932"/>
<protein>
    <recommendedName>
        <fullName evidence="3">F-box domain-containing protein</fullName>
    </recommendedName>
</protein>
<organism evidence="1 2">
    <name type="scientific">Lobosporangium transversale</name>
    <dbReference type="NCBI Taxonomy" id="64571"/>
    <lineage>
        <taxon>Eukaryota</taxon>
        <taxon>Fungi</taxon>
        <taxon>Fungi incertae sedis</taxon>
        <taxon>Mucoromycota</taxon>
        <taxon>Mortierellomycotina</taxon>
        <taxon>Mortierellomycetes</taxon>
        <taxon>Mortierellales</taxon>
        <taxon>Mortierellaceae</taxon>
        <taxon>Lobosporangium</taxon>
    </lineage>
</organism>
<comment type="caution">
    <text evidence="1">The sequence shown here is derived from an EMBL/GenBank/DDBJ whole genome shotgun (WGS) entry which is preliminary data.</text>
</comment>
<gene>
    <name evidence="1" type="ORF">BCR41DRAFT_358683</name>
</gene>
<dbReference type="InParanoid" id="A0A1Y2GFM9"/>
<evidence type="ECO:0008006" key="3">
    <source>
        <dbReference type="Google" id="ProtNLM"/>
    </source>
</evidence>
<keyword evidence="2" id="KW-1185">Reference proteome</keyword>
<dbReference type="Proteomes" id="UP000193648">
    <property type="component" value="Unassembled WGS sequence"/>
</dbReference>
<evidence type="ECO:0000313" key="2">
    <source>
        <dbReference type="Proteomes" id="UP000193648"/>
    </source>
</evidence>
<dbReference type="SUPFAM" id="SSF81383">
    <property type="entry name" value="F-box domain"/>
    <property type="match status" value="1"/>
</dbReference>
<name>A0A1Y2GFM9_9FUNG</name>
<reference evidence="1 2" key="1">
    <citation type="submission" date="2016-07" db="EMBL/GenBank/DDBJ databases">
        <title>Pervasive Adenine N6-methylation of Active Genes in Fungi.</title>
        <authorList>
            <consortium name="DOE Joint Genome Institute"/>
            <person name="Mondo S.J."/>
            <person name="Dannebaum R.O."/>
            <person name="Kuo R.C."/>
            <person name="Labutti K."/>
            <person name="Haridas S."/>
            <person name="Kuo A."/>
            <person name="Salamov A."/>
            <person name="Ahrendt S.R."/>
            <person name="Lipzen A."/>
            <person name="Sullivan W."/>
            <person name="Andreopoulos W.B."/>
            <person name="Clum A."/>
            <person name="Lindquist E."/>
            <person name="Daum C."/>
            <person name="Ramamoorthy G.K."/>
            <person name="Gryganskyi A."/>
            <person name="Culley D."/>
            <person name="Magnuson J.K."/>
            <person name="James T.Y."/>
            <person name="O'Malley M.A."/>
            <person name="Stajich J.E."/>
            <person name="Spatafora J.W."/>
            <person name="Visel A."/>
            <person name="Grigoriev I.V."/>
        </authorList>
    </citation>
    <scope>NUCLEOTIDE SEQUENCE [LARGE SCALE GENOMIC DNA]</scope>
    <source>
        <strain evidence="1 2">NRRL 3116</strain>
    </source>
</reference>
<dbReference type="InterPro" id="IPR036047">
    <property type="entry name" value="F-box-like_dom_sf"/>
</dbReference>
<sequence length="445" mass="51459">MNNLNSNPLDIPEIVSLVGRFLDYDDCLRCIRVSKTFHNTLAKAIWRDICVDADSTYPSGEALYNYKKYIEDLTFFYYFPEDYLSLQGCDRLQSIRCEVQRKSDLRQISDLIDSHSSTITYLTFTCPSLGDIWEPLLKCTRLEVLSVSKTRIFENEIDQFFQVFKQIKYLNMTDASISQLPSDFLGDEADKYIFPNMSTLYLHNVRIHNPPRPYTSSYCLGILTRRCPKLQSLYLYDYKKGSLTMDQLHLDFCRTAFLHHTYTVANLSDLSLASMKIKDEDMAAILRRMTQLRRLKVPWGKFGQLSMRELLADEHEALEDGNIVQKRRGRRLCDMVEELEWSEQSERTDGVIQAILSNCPRLKKLKGSTMTVTEVANGAEWVSTGLTEMQVNLVVDVDQTTEEGKEKGRIVYDRIHSLARLYGCYCSRYNRLLSFAGMTPENSQS</sequence>
<accession>A0A1Y2GFM9</accession>